<evidence type="ECO:0000313" key="1">
    <source>
        <dbReference type="EMBL" id="AZI53883.1"/>
    </source>
</evidence>
<dbReference type="KEGG" id="eva:EIB75_00815"/>
<dbReference type="EMBL" id="CP034160">
    <property type="protein sequence ID" value="AZI53883.1"/>
    <property type="molecule type" value="Genomic_DNA"/>
</dbReference>
<dbReference type="Proteomes" id="UP000272316">
    <property type="component" value="Chromosome"/>
</dbReference>
<sequence>MTLQQCTESRQAFNNLVKIEQHLTITQSIEQSPLLVCEGKKLAVLPEIIRIIEFFLAVTGKEMEGFQIQILAGDLYEKFKTDTIDDVILMFKMARQAEFGKIYGFDSMVVMDWANKYLEVKSATREKILKQKTQPRLESETEKGKYFHELPEDIREKFSKIGKPKEEQAFLTPRITEIMTAEKHKRDIQKLIDEKP</sequence>
<organism evidence="1 2">
    <name type="scientific">Epilithonimonas vandammei</name>
    <dbReference type="NCBI Taxonomy" id="2487072"/>
    <lineage>
        <taxon>Bacteria</taxon>
        <taxon>Pseudomonadati</taxon>
        <taxon>Bacteroidota</taxon>
        <taxon>Flavobacteriia</taxon>
        <taxon>Flavobacteriales</taxon>
        <taxon>Weeksellaceae</taxon>
        <taxon>Chryseobacterium group</taxon>
        <taxon>Epilithonimonas</taxon>
    </lineage>
</organism>
<dbReference type="RefSeq" id="WP_124985378.1">
    <property type="nucleotide sequence ID" value="NZ_CP034160.1"/>
</dbReference>
<dbReference type="AlphaFoldDB" id="A0A3G8Z9R0"/>
<evidence type="ECO:0000313" key="2">
    <source>
        <dbReference type="Proteomes" id="UP000272316"/>
    </source>
</evidence>
<gene>
    <name evidence="1" type="ORF">EIB75_00815</name>
</gene>
<reference evidence="2" key="1">
    <citation type="submission" date="2018-11" db="EMBL/GenBank/DDBJ databases">
        <title>Proposal to divide the Flavobacteriaceae and reorganize its genera based on Amino Acid Identity values calculated from whole genome sequences.</title>
        <authorList>
            <person name="Nicholson A.C."/>
            <person name="Gulvik C.A."/>
            <person name="Whitney A.M."/>
            <person name="Sheth M."/>
            <person name="Batra D."/>
            <person name="Pryor J."/>
            <person name="Bernardet J.-F."/>
            <person name="Hugo C."/>
            <person name="Kampfer P."/>
            <person name="Newman J.D."/>
            <person name="McQuiston J.R."/>
        </authorList>
    </citation>
    <scope>NUCLEOTIDE SEQUENCE [LARGE SCALE GENOMIC DNA]</scope>
    <source>
        <strain evidence="2">H6466</strain>
    </source>
</reference>
<proteinExistence type="predicted"/>
<name>A0A3G8Z9R0_9FLAO</name>
<accession>A0A3G8Z9R0</accession>
<protein>
    <submittedName>
        <fullName evidence="1">Uncharacterized protein</fullName>
    </submittedName>
</protein>